<accession>A0A316UPQ3</accession>
<proteinExistence type="predicted"/>
<dbReference type="EMBL" id="KZ819668">
    <property type="protein sequence ID" value="PWN27282.1"/>
    <property type="molecule type" value="Genomic_DNA"/>
</dbReference>
<sequence>MGGHPLPTISTSLSLSPPHPTNTMRYRLPFLTCIAFVLISLLVSQVGGAPTPAPANANANANLNLPATRSDHLKSKMHLVAREACHHWSCPIPGNGQGCRCIDPGMLRDLPAIDISELVAKSNIVARCQFYICKDPVRKTGCFCGSPPTPRALDSGTQGHLVPGSEAIARIPSGIGGTGCTNWVCPEPGSCYCNDHATPRALHSEEGADLVAREGEKPKPPENSTGGCKNYVCADPVKKRGCRCADPGTSRGLHAGLIAVDNADLVAKAELHENHKGGKEQTHVCRTWACSDPNNKSSCRCIDRGLTDRALDQNLNVPRGESSRPCNNYVCTDPKNPSSCYCKERGLSGRDLDLERSTRNHLDASEVARGQQGKNKPKPKTKPKPCSKYVCTNPYDFQSCYCRKEDLDERDLAPPTADQFFTLGARCTTYTCSDPKKPSSCYCRGGPHPPEERAAGNLARSSLNVEERTSCKHWVCKIPDKPSTCSCKDHDERDELSTHAIGTTFSPRETHILEKKTKCKPKCQKLRGGGTGCYCRDPPTARDDTTDAYAVQILKRAVEGFTLDKKTKCKTKCQKLKGGGTGCYCRDPPNERDEIDVERAMDELDSVGGEEDVMRNVDHPKSIVASPAMLERDHSARADQQIIQEVEVSEQRRVAT</sequence>
<dbReference type="AlphaFoldDB" id="A0A316UPQ3"/>
<evidence type="ECO:0000313" key="2">
    <source>
        <dbReference type="EMBL" id="PWN27282.1"/>
    </source>
</evidence>
<dbReference type="Proteomes" id="UP000245884">
    <property type="component" value="Unassembled WGS sequence"/>
</dbReference>
<name>A0A316UPQ3_9BASI</name>
<evidence type="ECO:0000313" key="3">
    <source>
        <dbReference type="Proteomes" id="UP000245884"/>
    </source>
</evidence>
<protein>
    <submittedName>
        <fullName evidence="2">Uncharacterized protein</fullName>
    </submittedName>
</protein>
<organism evidence="2 3">
    <name type="scientific">Jaminaea rosea</name>
    <dbReference type="NCBI Taxonomy" id="1569628"/>
    <lineage>
        <taxon>Eukaryota</taxon>
        <taxon>Fungi</taxon>
        <taxon>Dikarya</taxon>
        <taxon>Basidiomycota</taxon>
        <taxon>Ustilaginomycotina</taxon>
        <taxon>Exobasidiomycetes</taxon>
        <taxon>Microstromatales</taxon>
        <taxon>Microstromatales incertae sedis</taxon>
        <taxon>Jaminaea</taxon>
    </lineage>
</organism>
<reference evidence="2 3" key="1">
    <citation type="journal article" date="2018" name="Mol. Biol. Evol.">
        <title>Broad Genomic Sampling Reveals a Smut Pathogenic Ancestry of the Fungal Clade Ustilaginomycotina.</title>
        <authorList>
            <person name="Kijpornyongpan T."/>
            <person name="Mondo S.J."/>
            <person name="Barry K."/>
            <person name="Sandor L."/>
            <person name="Lee J."/>
            <person name="Lipzen A."/>
            <person name="Pangilinan J."/>
            <person name="LaButti K."/>
            <person name="Hainaut M."/>
            <person name="Henrissat B."/>
            <person name="Grigoriev I.V."/>
            <person name="Spatafora J.W."/>
            <person name="Aime M.C."/>
        </authorList>
    </citation>
    <scope>NUCLEOTIDE SEQUENCE [LARGE SCALE GENOMIC DNA]</scope>
    <source>
        <strain evidence="2 3">MCA 5214</strain>
    </source>
</reference>
<evidence type="ECO:0000256" key="1">
    <source>
        <dbReference type="SAM" id="MobiDB-lite"/>
    </source>
</evidence>
<keyword evidence="3" id="KW-1185">Reference proteome</keyword>
<feature type="region of interest" description="Disordered" evidence="1">
    <location>
        <begin position="353"/>
        <end position="384"/>
    </location>
</feature>
<gene>
    <name evidence="2" type="ORF">BDZ90DRAFT_174699</name>
</gene>
<dbReference type="RefSeq" id="XP_025361894.1">
    <property type="nucleotide sequence ID" value="XM_025503717.1"/>
</dbReference>
<feature type="compositionally biased region" description="Basic residues" evidence="1">
    <location>
        <begin position="375"/>
        <end position="384"/>
    </location>
</feature>
<feature type="compositionally biased region" description="Basic and acidic residues" evidence="1">
    <location>
        <begin position="353"/>
        <end position="366"/>
    </location>
</feature>
<dbReference type="GeneID" id="37025540"/>